<dbReference type="EMBL" id="RRYP01012205">
    <property type="protein sequence ID" value="TNV77265.1"/>
    <property type="molecule type" value="Genomic_DNA"/>
</dbReference>
<keyword evidence="3" id="KW-1185">Reference proteome</keyword>
<dbReference type="SMART" id="SM00584">
    <property type="entry name" value="TLDc"/>
    <property type="match status" value="1"/>
</dbReference>
<dbReference type="AlphaFoldDB" id="A0A8J8NMJ5"/>
<feature type="domain" description="TLDc" evidence="1">
    <location>
        <begin position="192"/>
        <end position="342"/>
    </location>
</feature>
<sequence>MEIISTNRCAINCGSHQGEEVAFCNMVMKKLLCRKCLIKQDIYSGQSPFPIQTSQLLETKELILKALFDKLFHIQQVIEQFQHLQSDGNHFMDVVYSQGYTLVQEDLSRLQIRTIFDNEPIYQLAQLPQQFPSQIQQVLIESQPVQPIIQASQEIERSSLEDPSDEDTDMRYFPNATPGQSFTIEIPQGPIKKLIYRGLEERGYQMERLYQGSRDGFNGMDYYSRMIGIQNYLVVAQSATGEIFGGFNSYRLIPYEAKERFLFSLTKQTIHRQYDPKKRLDNEGYFIINFNDDLIIYGDCDRNAFSSSNLGNGYEASECSGNPKAWLAGSETFQLRELEGFNLTFTL</sequence>
<organism evidence="2 3">
    <name type="scientific">Halteria grandinella</name>
    <dbReference type="NCBI Taxonomy" id="5974"/>
    <lineage>
        <taxon>Eukaryota</taxon>
        <taxon>Sar</taxon>
        <taxon>Alveolata</taxon>
        <taxon>Ciliophora</taxon>
        <taxon>Intramacronucleata</taxon>
        <taxon>Spirotrichea</taxon>
        <taxon>Stichotrichia</taxon>
        <taxon>Sporadotrichida</taxon>
        <taxon>Halteriidae</taxon>
        <taxon>Halteria</taxon>
    </lineage>
</organism>
<gene>
    <name evidence="2" type="ORF">FGO68_gene8896</name>
</gene>
<proteinExistence type="predicted"/>
<evidence type="ECO:0000313" key="2">
    <source>
        <dbReference type="EMBL" id="TNV77265.1"/>
    </source>
</evidence>
<comment type="caution">
    <text evidence="2">The sequence shown here is derived from an EMBL/GenBank/DDBJ whole genome shotgun (WGS) entry which is preliminary data.</text>
</comment>
<protein>
    <recommendedName>
        <fullName evidence="1">TLDc domain-containing protein</fullName>
    </recommendedName>
</protein>
<dbReference type="Proteomes" id="UP000785679">
    <property type="component" value="Unassembled WGS sequence"/>
</dbReference>
<evidence type="ECO:0000259" key="1">
    <source>
        <dbReference type="SMART" id="SM00584"/>
    </source>
</evidence>
<dbReference type="InterPro" id="IPR006571">
    <property type="entry name" value="TLDc_dom"/>
</dbReference>
<reference evidence="2" key="1">
    <citation type="submission" date="2019-06" db="EMBL/GenBank/DDBJ databases">
        <authorList>
            <person name="Zheng W."/>
        </authorList>
    </citation>
    <scope>NUCLEOTIDE SEQUENCE</scope>
    <source>
        <strain evidence="2">QDHG01</strain>
    </source>
</reference>
<evidence type="ECO:0000313" key="3">
    <source>
        <dbReference type="Proteomes" id="UP000785679"/>
    </source>
</evidence>
<dbReference type="Pfam" id="PF07534">
    <property type="entry name" value="TLD"/>
    <property type="match status" value="1"/>
</dbReference>
<dbReference type="OrthoDB" id="10001977at2759"/>
<accession>A0A8J8NMJ5</accession>
<name>A0A8J8NMJ5_HALGN</name>